<feature type="region of interest" description="Disordered" evidence="1">
    <location>
        <begin position="22"/>
        <end position="121"/>
    </location>
</feature>
<evidence type="ECO:0000313" key="2">
    <source>
        <dbReference type="EnsemblMetazoa" id="CapteP206822"/>
    </source>
</evidence>
<dbReference type="HOGENOM" id="CLU_2040277_0_0_1"/>
<name>X2A910_CAPTE</name>
<organism evidence="2 3">
    <name type="scientific">Capitella teleta</name>
    <name type="common">Polychaete worm</name>
    <dbReference type="NCBI Taxonomy" id="283909"/>
    <lineage>
        <taxon>Eukaryota</taxon>
        <taxon>Metazoa</taxon>
        <taxon>Spiralia</taxon>
        <taxon>Lophotrochozoa</taxon>
        <taxon>Annelida</taxon>
        <taxon>Polychaeta</taxon>
        <taxon>Sedentaria</taxon>
        <taxon>Scolecida</taxon>
        <taxon>Capitellidae</taxon>
        <taxon>Capitella</taxon>
    </lineage>
</organism>
<reference evidence="3" key="1">
    <citation type="submission" date="2012-12" db="EMBL/GenBank/DDBJ databases">
        <authorList>
            <person name="Hellsten U."/>
            <person name="Grimwood J."/>
            <person name="Chapman J.A."/>
            <person name="Shapiro H."/>
            <person name="Aerts A."/>
            <person name="Otillar R.P."/>
            <person name="Terry A.Y."/>
            <person name="Boore J.L."/>
            <person name="Simakov O."/>
            <person name="Marletaz F."/>
            <person name="Cho S.-J."/>
            <person name="Edsinger-Gonzales E."/>
            <person name="Havlak P."/>
            <person name="Kuo D.-H."/>
            <person name="Larsson T."/>
            <person name="Lv J."/>
            <person name="Arendt D."/>
            <person name="Savage R."/>
            <person name="Osoegawa K."/>
            <person name="de Jong P."/>
            <person name="Lindberg D.R."/>
            <person name="Seaver E.C."/>
            <person name="Weisblat D.A."/>
            <person name="Putnam N.H."/>
            <person name="Grigoriev I.V."/>
            <person name="Rokhsar D.S."/>
        </authorList>
    </citation>
    <scope>NUCLEOTIDE SEQUENCE</scope>
    <source>
        <strain evidence="3">I ESC-2004</strain>
    </source>
</reference>
<feature type="compositionally biased region" description="Polar residues" evidence="1">
    <location>
        <begin position="109"/>
        <end position="121"/>
    </location>
</feature>
<accession>X2A910</accession>
<reference evidence="2" key="3">
    <citation type="submission" date="2015-06" db="UniProtKB">
        <authorList>
            <consortium name="EnsemblMetazoa"/>
        </authorList>
    </citation>
    <scope>IDENTIFICATION</scope>
</reference>
<reference evidence="3" key="2">
    <citation type="journal article" date="2013" name="Nature">
        <title>Insights into bilaterian evolution from three spiralian genomes.</title>
        <authorList>
            <person name="Simakov O."/>
            <person name="Marletaz F."/>
            <person name="Cho S.J."/>
            <person name="Edsinger-Gonzales E."/>
            <person name="Havlak P."/>
            <person name="Hellsten U."/>
            <person name="Kuo D.H."/>
            <person name="Larsson T."/>
            <person name="Lv J."/>
            <person name="Arendt D."/>
            <person name="Savage R."/>
            <person name="Osoegawa K."/>
            <person name="de Jong P."/>
            <person name="Grimwood J."/>
            <person name="Chapman J.A."/>
            <person name="Shapiro H."/>
            <person name="Aerts A."/>
            <person name="Otillar R.P."/>
            <person name="Terry A.Y."/>
            <person name="Boore J.L."/>
            <person name="Grigoriev I.V."/>
            <person name="Lindberg D.R."/>
            <person name="Seaver E.C."/>
            <person name="Weisblat D.A."/>
            <person name="Putnam N.H."/>
            <person name="Rokhsar D.S."/>
        </authorList>
    </citation>
    <scope>NUCLEOTIDE SEQUENCE</scope>
    <source>
        <strain evidence="3">I ESC-2004</strain>
    </source>
</reference>
<keyword evidence="3" id="KW-1185">Reference proteome</keyword>
<proteinExistence type="predicted"/>
<dbReference type="EMBL" id="AMQN01011712">
    <property type="status" value="NOT_ANNOTATED_CDS"/>
    <property type="molecule type" value="Genomic_DNA"/>
</dbReference>
<dbReference type="Proteomes" id="UP000014760">
    <property type="component" value="Unassembled WGS sequence"/>
</dbReference>
<feature type="compositionally biased region" description="Acidic residues" evidence="1">
    <location>
        <begin position="93"/>
        <end position="102"/>
    </location>
</feature>
<protein>
    <submittedName>
        <fullName evidence="2">Uncharacterized protein</fullName>
    </submittedName>
</protein>
<dbReference type="AlphaFoldDB" id="X2A910"/>
<evidence type="ECO:0000313" key="3">
    <source>
        <dbReference type="Proteomes" id="UP000014760"/>
    </source>
</evidence>
<feature type="compositionally biased region" description="Basic and acidic residues" evidence="1">
    <location>
        <begin position="28"/>
        <end position="52"/>
    </location>
</feature>
<evidence type="ECO:0000256" key="1">
    <source>
        <dbReference type="SAM" id="MobiDB-lite"/>
    </source>
</evidence>
<sequence length="121" mass="13559">MGQSESGYLKIEDAKESLTLNAKVNKVGYDKLQVEDNEIEMEKEKEEKEEKSASTNPSHQEPTTDESTLPNTNPFDTPVSVKKITTNPFEDQSSFDDSDWEDNNPFKGNGTTNTQPGVDRD</sequence>
<dbReference type="EnsemblMetazoa" id="CapteT206822">
    <property type="protein sequence ID" value="CapteP206822"/>
    <property type="gene ID" value="CapteG206822"/>
</dbReference>
<feature type="compositionally biased region" description="Polar residues" evidence="1">
    <location>
        <begin position="53"/>
        <end position="75"/>
    </location>
</feature>
<feature type="compositionally biased region" description="Polar residues" evidence="1">
    <location>
        <begin position="83"/>
        <end position="92"/>
    </location>
</feature>